<dbReference type="NCBIfam" id="TIGR03083">
    <property type="entry name" value="maleylpyruvate isomerase family mycothiol-dependent enzyme"/>
    <property type="match status" value="1"/>
</dbReference>
<gene>
    <name evidence="2" type="ORF">Aple_003820</name>
</gene>
<dbReference type="InterPro" id="IPR034660">
    <property type="entry name" value="DinB/YfiT-like"/>
</dbReference>
<dbReference type="Proteomes" id="UP000377595">
    <property type="component" value="Unassembled WGS sequence"/>
</dbReference>
<organism evidence="2 3">
    <name type="scientific">Acrocarpospora pleiomorpha</name>
    <dbReference type="NCBI Taxonomy" id="90975"/>
    <lineage>
        <taxon>Bacteria</taxon>
        <taxon>Bacillati</taxon>
        <taxon>Actinomycetota</taxon>
        <taxon>Actinomycetes</taxon>
        <taxon>Streptosporangiales</taxon>
        <taxon>Streptosporangiaceae</taxon>
        <taxon>Acrocarpospora</taxon>
    </lineage>
</organism>
<name>A0A5M3X726_9ACTN</name>
<dbReference type="AlphaFoldDB" id="A0A5M3X726"/>
<dbReference type="Pfam" id="PF11716">
    <property type="entry name" value="MDMPI_N"/>
    <property type="match status" value="1"/>
</dbReference>
<protein>
    <recommendedName>
        <fullName evidence="1">Mycothiol-dependent maleylpyruvate isomerase metal-binding domain-containing protein</fullName>
    </recommendedName>
</protein>
<comment type="caution">
    <text evidence="2">The sequence shown here is derived from an EMBL/GenBank/DDBJ whole genome shotgun (WGS) entry which is preliminary data.</text>
</comment>
<sequence>MAEGSELFLDAVTGLGESGFGADSGLPGWTRKHLAAHVAGNAEALGHLVHWAATGVETPMYSSPEERAHSIERGATLPAAALDSWLRHSAEILAEAMDRLTAEQWRHPVVTAQGRTVPATEIPWLRAREVNVHAVDLATGITFADLSSDFCEALVTDIVAKRGMTTLPPEVVDAPLAEVTAWLAGRPHSLSAAPMLGPWI</sequence>
<keyword evidence="3" id="KW-1185">Reference proteome</keyword>
<proteinExistence type="predicted"/>
<evidence type="ECO:0000313" key="2">
    <source>
        <dbReference type="EMBL" id="GES17487.1"/>
    </source>
</evidence>
<dbReference type="GO" id="GO:0046872">
    <property type="term" value="F:metal ion binding"/>
    <property type="evidence" value="ECO:0007669"/>
    <property type="project" value="InterPro"/>
</dbReference>
<evidence type="ECO:0000313" key="3">
    <source>
        <dbReference type="Proteomes" id="UP000377595"/>
    </source>
</evidence>
<dbReference type="InterPro" id="IPR017517">
    <property type="entry name" value="Maleyloyr_isom"/>
</dbReference>
<reference evidence="2 3" key="1">
    <citation type="submission" date="2019-10" db="EMBL/GenBank/DDBJ databases">
        <title>Whole genome shotgun sequence of Acrocarpospora pleiomorpha NBRC 16267.</title>
        <authorList>
            <person name="Ichikawa N."/>
            <person name="Kimura A."/>
            <person name="Kitahashi Y."/>
            <person name="Komaki H."/>
            <person name="Oguchi A."/>
        </authorList>
    </citation>
    <scope>NUCLEOTIDE SEQUENCE [LARGE SCALE GENOMIC DNA]</scope>
    <source>
        <strain evidence="2 3">NBRC 16267</strain>
    </source>
</reference>
<dbReference type="InterPro" id="IPR024344">
    <property type="entry name" value="MDMPI_metal-binding"/>
</dbReference>
<accession>A0A5M3X726</accession>
<dbReference type="Gene3D" id="1.20.120.450">
    <property type="entry name" value="dinb family like domain"/>
    <property type="match status" value="1"/>
</dbReference>
<dbReference type="EMBL" id="BLAF01000004">
    <property type="protein sequence ID" value="GES17487.1"/>
    <property type="molecule type" value="Genomic_DNA"/>
</dbReference>
<evidence type="ECO:0000259" key="1">
    <source>
        <dbReference type="Pfam" id="PF11716"/>
    </source>
</evidence>
<dbReference type="SUPFAM" id="SSF109854">
    <property type="entry name" value="DinB/YfiT-like putative metalloenzymes"/>
    <property type="match status" value="1"/>
</dbReference>
<feature type="domain" description="Mycothiol-dependent maleylpyruvate isomerase metal-binding" evidence="1">
    <location>
        <begin position="5"/>
        <end position="138"/>
    </location>
</feature>